<dbReference type="EMBL" id="JPGK01000013">
    <property type="protein sequence ID" value="KGA92658.1"/>
    <property type="molecule type" value="Genomic_DNA"/>
</dbReference>
<reference evidence="1 2" key="1">
    <citation type="submission" date="2014-06" db="EMBL/GenBank/DDBJ databases">
        <title>Draft genome sequence of iron oxidizing acidophile Leptospirillum ferriphilum DSM14647.</title>
        <authorList>
            <person name="Cardenas J.P."/>
            <person name="Lazcano M."/>
            <person name="Ossandon F.J."/>
            <person name="Corbett M."/>
            <person name="Holmes D.S."/>
            <person name="Watkin E."/>
        </authorList>
    </citation>
    <scope>NUCLEOTIDE SEQUENCE [LARGE SCALE GENOMIC DNA]</scope>
    <source>
        <strain evidence="1 2">DSM 14647</strain>
    </source>
</reference>
<gene>
    <name evidence="1" type="ORF">LptCag_2699</name>
</gene>
<protein>
    <submittedName>
        <fullName evidence="1">Uncharacterized protein</fullName>
    </submittedName>
</protein>
<evidence type="ECO:0000313" key="1">
    <source>
        <dbReference type="EMBL" id="KGA92658.1"/>
    </source>
</evidence>
<name>A0A094W5E7_9BACT</name>
<comment type="caution">
    <text evidence="1">The sequence shown here is derived from an EMBL/GenBank/DDBJ whole genome shotgun (WGS) entry which is preliminary data.</text>
</comment>
<accession>A0A094W5E7</accession>
<sequence length="54" mass="6360">MTPAWAQAPVVNPVLKFFLSDFFSNRKPNFYENLKIWEECHPDPLLVRLAVSPW</sequence>
<dbReference type="AlphaFoldDB" id="A0A094W5E7"/>
<proteinExistence type="predicted"/>
<evidence type="ECO:0000313" key="2">
    <source>
        <dbReference type="Proteomes" id="UP000029452"/>
    </source>
</evidence>
<dbReference type="PATRIC" id="fig|178606.4.peg.2562"/>
<dbReference type="Proteomes" id="UP000029452">
    <property type="component" value="Unassembled WGS sequence"/>
</dbReference>
<organism evidence="1 2">
    <name type="scientific">Leptospirillum ferriphilum</name>
    <dbReference type="NCBI Taxonomy" id="178606"/>
    <lineage>
        <taxon>Bacteria</taxon>
        <taxon>Pseudomonadati</taxon>
        <taxon>Nitrospirota</taxon>
        <taxon>Nitrospiria</taxon>
        <taxon>Nitrospirales</taxon>
        <taxon>Nitrospiraceae</taxon>
        <taxon>Leptospirillum</taxon>
    </lineage>
</organism>